<accession>A0A7T2U4T7</accession>
<reference evidence="1 2" key="1">
    <citation type="submission" date="2020-12" db="EMBL/GenBank/DDBJ databases">
        <title>FDA dAtabase for Regulatory Grade micrObial Sequences (FDA-ARGOS): Supporting development and validation of Infectious Disease Dx tests.</title>
        <authorList>
            <person name="Nelson B."/>
            <person name="Plummer A."/>
            <person name="Tallon L."/>
            <person name="Sadzewicz L."/>
            <person name="Zhao X."/>
            <person name="Boylan J."/>
            <person name="Ott S."/>
            <person name="Bowen H."/>
            <person name="Vavikolanu K."/>
            <person name="Mehta A."/>
            <person name="Aluvathingal J."/>
            <person name="Nadendla S."/>
            <person name="Myers T."/>
            <person name="Yan Y."/>
            <person name="Sichtig H."/>
        </authorList>
    </citation>
    <scope>NUCLEOTIDE SEQUENCE [LARGE SCALE GENOMIC DNA]</scope>
    <source>
        <strain evidence="1 2">FDAARGOS_899</strain>
    </source>
</reference>
<proteinExistence type="predicted"/>
<organism evidence="1 2">
    <name type="scientific">Burkholderia humptydooensis</name>
    <dbReference type="NCBI Taxonomy" id="430531"/>
    <lineage>
        <taxon>Bacteria</taxon>
        <taxon>Pseudomonadati</taxon>
        <taxon>Pseudomonadota</taxon>
        <taxon>Betaproteobacteria</taxon>
        <taxon>Burkholderiales</taxon>
        <taxon>Burkholderiaceae</taxon>
        <taxon>Burkholderia</taxon>
        <taxon>pseudomallei group</taxon>
    </lineage>
</organism>
<name>A0A7T2U4T7_9BURK</name>
<gene>
    <name evidence="1" type="ORF">I6G56_26475</name>
</gene>
<dbReference type="KEGG" id="bhg:I6G56_26475"/>
<dbReference type="EMBL" id="CP065687">
    <property type="protein sequence ID" value="QPS45690.1"/>
    <property type="molecule type" value="Genomic_DNA"/>
</dbReference>
<dbReference type="Proteomes" id="UP000594943">
    <property type="component" value="Chromosome 2"/>
</dbReference>
<evidence type="ECO:0000313" key="2">
    <source>
        <dbReference type="Proteomes" id="UP000594943"/>
    </source>
</evidence>
<sequence>MTSMYAIVKDGIVDNTVLWDGDTETWQPPENTEAIPVEEGVSVSAGYSYSDGTFVPPSTE</sequence>
<protein>
    <recommendedName>
        <fullName evidence="3">Tail fiber assembly protein</fullName>
    </recommendedName>
</protein>
<dbReference type="RefSeq" id="WP_043282914.1">
    <property type="nucleotide sequence ID" value="NZ_CP013382.1"/>
</dbReference>
<evidence type="ECO:0008006" key="3">
    <source>
        <dbReference type="Google" id="ProtNLM"/>
    </source>
</evidence>
<evidence type="ECO:0000313" key="1">
    <source>
        <dbReference type="EMBL" id="QPS45690.1"/>
    </source>
</evidence>
<dbReference type="AlphaFoldDB" id="A0A7T2U4T7"/>